<dbReference type="RefSeq" id="WP_182608025.1">
    <property type="nucleotide sequence ID" value="NZ_VKHT01001080.1"/>
</dbReference>
<dbReference type="GO" id="GO:0016740">
    <property type="term" value="F:transferase activity"/>
    <property type="evidence" value="ECO:0007669"/>
    <property type="project" value="UniProtKB-KW"/>
</dbReference>
<feature type="non-terminal residue" evidence="1">
    <location>
        <position position="156"/>
    </location>
</feature>
<evidence type="ECO:0000313" key="2">
    <source>
        <dbReference type="Proteomes" id="UP000538929"/>
    </source>
</evidence>
<proteinExistence type="predicted"/>
<gene>
    <name evidence="1" type="ORF">FNQ90_22100</name>
</gene>
<dbReference type="Proteomes" id="UP000538929">
    <property type="component" value="Unassembled WGS sequence"/>
</dbReference>
<dbReference type="Gene3D" id="3.40.630.30">
    <property type="match status" value="1"/>
</dbReference>
<keyword evidence="2" id="KW-1185">Reference proteome</keyword>
<dbReference type="SUPFAM" id="SSF55729">
    <property type="entry name" value="Acyl-CoA N-acyltransferases (Nat)"/>
    <property type="match status" value="1"/>
</dbReference>
<accession>A0A7W3THS3</accession>
<reference evidence="2" key="1">
    <citation type="submission" date="2019-10" db="EMBL/GenBank/DDBJ databases">
        <title>Streptomyces sp. nov., a novel actinobacterium isolated from alkaline environment.</title>
        <authorList>
            <person name="Golinska P."/>
        </authorList>
    </citation>
    <scope>NUCLEOTIDE SEQUENCE [LARGE SCALE GENOMIC DNA]</scope>
    <source>
        <strain evidence="2">DSM 42118</strain>
    </source>
</reference>
<sequence length="156" mass="17498">MTSTDAVVRLQRPEDLGALSDICVRTGHLGGDARELYRDHDLLPDLFLRPYVALEPDLVRVAEEDGRVLGYIVGTADSTAFFRAFRERWLPTVADRHPAPVGSPSTPDEEMRDLLHHAERMLVPEFSALHPAHLHIDLLPEGQGRGLGRRLMEAYL</sequence>
<protein>
    <submittedName>
        <fullName evidence="1">GNAT family N-acetyltransferase</fullName>
    </submittedName>
</protein>
<dbReference type="AlphaFoldDB" id="A0A7W3THS3"/>
<comment type="caution">
    <text evidence="1">The sequence shown here is derived from an EMBL/GenBank/DDBJ whole genome shotgun (WGS) entry which is preliminary data.</text>
</comment>
<evidence type="ECO:0000313" key="1">
    <source>
        <dbReference type="EMBL" id="MBB0246735.1"/>
    </source>
</evidence>
<keyword evidence="1" id="KW-0808">Transferase</keyword>
<dbReference type="InterPro" id="IPR016181">
    <property type="entry name" value="Acyl_CoA_acyltransferase"/>
</dbReference>
<dbReference type="EMBL" id="VKHT01001080">
    <property type="protein sequence ID" value="MBB0246735.1"/>
    <property type="molecule type" value="Genomic_DNA"/>
</dbReference>
<name>A0A7W3THS3_9ACTN</name>
<organism evidence="1 2">
    <name type="scientific">Streptomyces alkaliphilus</name>
    <dbReference type="NCBI Taxonomy" id="1472722"/>
    <lineage>
        <taxon>Bacteria</taxon>
        <taxon>Bacillati</taxon>
        <taxon>Actinomycetota</taxon>
        <taxon>Actinomycetes</taxon>
        <taxon>Kitasatosporales</taxon>
        <taxon>Streptomycetaceae</taxon>
        <taxon>Streptomyces</taxon>
    </lineage>
</organism>